<dbReference type="EMBL" id="VOFY01000002">
    <property type="protein sequence ID" value="KAA8594943.1"/>
    <property type="molecule type" value="Genomic_DNA"/>
</dbReference>
<keyword evidence="4 7" id="KW-1133">Transmembrane helix</keyword>
<sequence length="146" mass="16455">MIPVGEFRNFGIEQNTKYRVLKPWWDVFSEYLCVAMLMVGVFGCTLQFTQDKIFCLPNHFSSPTPEAINCSHIQTSRENETLQHTQFRPAKPILQEISVASLAQLVRLEIKGNHLESLPVEIGGCPLLNLSGLIVEDNLLDLLPSD</sequence>
<feature type="non-terminal residue" evidence="9">
    <location>
        <position position="146"/>
    </location>
</feature>
<evidence type="ECO:0000256" key="3">
    <source>
        <dbReference type="ARBA" id="ARBA00022692"/>
    </source>
</evidence>
<keyword evidence="2" id="KW-1003">Cell membrane</keyword>
<name>A0A5J5DP25_9PERO</name>
<evidence type="ECO:0000256" key="1">
    <source>
        <dbReference type="ARBA" id="ARBA00004236"/>
    </source>
</evidence>
<evidence type="ECO:0000313" key="10">
    <source>
        <dbReference type="Proteomes" id="UP000327493"/>
    </source>
</evidence>
<evidence type="ECO:0000256" key="5">
    <source>
        <dbReference type="ARBA" id="ARBA00023136"/>
    </source>
</evidence>
<dbReference type="Pfam" id="PF12534">
    <property type="entry name" value="Pannexin_like"/>
    <property type="match status" value="1"/>
</dbReference>
<accession>A0A5J5DP25</accession>
<evidence type="ECO:0000256" key="4">
    <source>
        <dbReference type="ARBA" id="ARBA00022989"/>
    </source>
</evidence>
<reference evidence="9 10" key="1">
    <citation type="submission" date="2019-08" db="EMBL/GenBank/DDBJ databases">
        <title>A chromosome-level genome assembly, high-density linkage maps, and genome scans reveal the genomic architecture of hybrid incompatibilities underlying speciation via character displacement in darters (Percidae: Etheostominae).</title>
        <authorList>
            <person name="Moran R.L."/>
            <person name="Catchen J.M."/>
            <person name="Fuller R.C."/>
        </authorList>
    </citation>
    <scope>NUCLEOTIDE SEQUENCE [LARGE SCALE GENOMIC DNA]</scope>
    <source>
        <strain evidence="9">EspeVRDwgs_2016</strain>
        <tissue evidence="9">Muscle</tissue>
    </source>
</reference>
<evidence type="ECO:0000313" key="9">
    <source>
        <dbReference type="EMBL" id="KAA8594943.1"/>
    </source>
</evidence>
<proteinExistence type="predicted"/>
<dbReference type="AlphaFoldDB" id="A0A5J5DP25"/>
<organism evidence="9 10">
    <name type="scientific">Etheostoma spectabile</name>
    <name type="common">orangethroat darter</name>
    <dbReference type="NCBI Taxonomy" id="54343"/>
    <lineage>
        <taxon>Eukaryota</taxon>
        <taxon>Metazoa</taxon>
        <taxon>Chordata</taxon>
        <taxon>Craniata</taxon>
        <taxon>Vertebrata</taxon>
        <taxon>Euteleostomi</taxon>
        <taxon>Actinopterygii</taxon>
        <taxon>Neopterygii</taxon>
        <taxon>Teleostei</taxon>
        <taxon>Neoteleostei</taxon>
        <taxon>Acanthomorphata</taxon>
        <taxon>Eupercaria</taxon>
        <taxon>Perciformes</taxon>
        <taxon>Percoidei</taxon>
        <taxon>Percidae</taxon>
        <taxon>Etheostomatinae</taxon>
        <taxon>Etheostoma</taxon>
    </lineage>
</organism>
<keyword evidence="10" id="KW-1185">Reference proteome</keyword>
<comment type="caution">
    <text evidence="9">The sequence shown here is derived from an EMBL/GenBank/DDBJ whole genome shotgun (WGS) entry which is preliminary data.</text>
</comment>
<evidence type="ECO:0000256" key="7">
    <source>
        <dbReference type="SAM" id="Phobius"/>
    </source>
</evidence>
<dbReference type="Proteomes" id="UP000327493">
    <property type="component" value="Chromosome 2"/>
</dbReference>
<keyword evidence="5 7" id="KW-0472">Membrane</keyword>
<evidence type="ECO:0000256" key="6">
    <source>
        <dbReference type="ARBA" id="ARBA00023157"/>
    </source>
</evidence>
<dbReference type="InterPro" id="IPR021040">
    <property type="entry name" value="LRRC8_Pannexin-like"/>
</dbReference>
<comment type="subcellular location">
    <subcellularLocation>
        <location evidence="1">Cell membrane</location>
    </subcellularLocation>
</comment>
<protein>
    <recommendedName>
        <fullName evidence="8">LRRC8 pannexin-like TM region domain-containing protein</fullName>
    </recommendedName>
</protein>
<gene>
    <name evidence="9" type="ORF">FQN60_012078</name>
</gene>
<keyword evidence="3 7" id="KW-0812">Transmembrane</keyword>
<feature type="transmembrane region" description="Helical" evidence="7">
    <location>
        <begin position="28"/>
        <end position="48"/>
    </location>
</feature>
<evidence type="ECO:0000259" key="8">
    <source>
        <dbReference type="Pfam" id="PF12534"/>
    </source>
</evidence>
<keyword evidence="6" id="KW-1015">Disulfide bond</keyword>
<dbReference type="GO" id="GO:0005886">
    <property type="term" value="C:plasma membrane"/>
    <property type="evidence" value="ECO:0007669"/>
    <property type="project" value="UniProtKB-SubCell"/>
</dbReference>
<feature type="domain" description="LRRC8 pannexin-like TM region" evidence="8">
    <location>
        <begin position="1"/>
        <end position="91"/>
    </location>
</feature>
<evidence type="ECO:0000256" key="2">
    <source>
        <dbReference type="ARBA" id="ARBA00022475"/>
    </source>
</evidence>